<dbReference type="InterPro" id="IPR053892">
    <property type="entry name" value="MoaF-like"/>
</dbReference>
<dbReference type="EMBL" id="SDLV01000031">
    <property type="protein sequence ID" value="THV57434.1"/>
    <property type="molecule type" value="Genomic_DNA"/>
</dbReference>
<dbReference type="Proteomes" id="UP000306038">
    <property type="component" value="Unassembled WGS sequence"/>
</dbReference>
<feature type="domain" description="MoaF-like" evidence="1">
    <location>
        <begin position="40"/>
        <end position="128"/>
    </location>
</feature>
<dbReference type="InterPro" id="IPR012674">
    <property type="entry name" value="Calycin"/>
</dbReference>
<sequence>MKQILFFLLTISIFLTSCDEKKQSKMEKQVLNKTELKDIIGKTYEFNYSDKYVYHIKFESDSTVNWKLVKGEFPGAREETDKYISTQISENVLFVSWVEKSGLGYCNIMDFNTNNLTTHARQDNSVFVNPGKFKEVK</sequence>
<evidence type="ECO:0000259" key="1">
    <source>
        <dbReference type="Pfam" id="PF22036"/>
    </source>
</evidence>
<evidence type="ECO:0000313" key="2">
    <source>
        <dbReference type="EMBL" id="THV57434.1"/>
    </source>
</evidence>
<reference evidence="2 3" key="1">
    <citation type="submission" date="2019-01" db="EMBL/GenBank/DDBJ databases">
        <authorList>
            <person name="B I."/>
            <person name="Ch S."/>
            <person name="Ch V.R."/>
        </authorList>
    </citation>
    <scope>NUCLEOTIDE SEQUENCE [LARGE SCALE GENOMIC DNA]</scope>
    <source>
        <strain evidence="2 3">JC507</strain>
    </source>
</reference>
<accession>A0ABY2R485</accession>
<gene>
    <name evidence="2" type="ORF">EK417_15515</name>
</gene>
<dbReference type="SUPFAM" id="SSF50814">
    <property type="entry name" value="Lipocalins"/>
    <property type="match status" value="1"/>
</dbReference>
<organism evidence="2 3">
    <name type="scientific">Chryseobacterium candidae</name>
    <dbReference type="NCBI Taxonomy" id="1978493"/>
    <lineage>
        <taxon>Bacteria</taxon>
        <taxon>Pseudomonadati</taxon>
        <taxon>Bacteroidota</taxon>
        <taxon>Flavobacteriia</taxon>
        <taxon>Flavobacteriales</taxon>
        <taxon>Weeksellaceae</taxon>
        <taxon>Chryseobacterium group</taxon>
        <taxon>Chryseobacterium</taxon>
    </lineage>
</organism>
<name>A0ABY2R485_9FLAO</name>
<keyword evidence="3" id="KW-1185">Reference proteome</keyword>
<comment type="caution">
    <text evidence="2">The sequence shown here is derived from an EMBL/GenBank/DDBJ whole genome shotgun (WGS) entry which is preliminary data.</text>
</comment>
<dbReference type="PROSITE" id="PS51257">
    <property type="entry name" value="PROKAR_LIPOPROTEIN"/>
    <property type="match status" value="1"/>
</dbReference>
<protein>
    <recommendedName>
        <fullName evidence="1">MoaF-like domain-containing protein</fullName>
    </recommendedName>
</protein>
<dbReference type="Pfam" id="PF22036">
    <property type="entry name" value="MoaF_like"/>
    <property type="match status" value="1"/>
</dbReference>
<dbReference type="Gene3D" id="2.40.128.20">
    <property type="match status" value="1"/>
</dbReference>
<dbReference type="RefSeq" id="WP_136522652.1">
    <property type="nucleotide sequence ID" value="NZ_SDLV01000031.1"/>
</dbReference>
<proteinExistence type="predicted"/>
<evidence type="ECO:0000313" key="3">
    <source>
        <dbReference type="Proteomes" id="UP000306038"/>
    </source>
</evidence>